<sequence length="80" mass="9100">MAQLKENQFLKRNPGDSPTWLGRRHLRMHLSCRVGNFLGQYSQCNRPWSIRAFRPLDDAVPRLVAVPLSKAEGELQLVAG</sequence>
<proteinExistence type="predicted"/>
<organism evidence="1 2">
    <name type="scientific">Phanerochaete sordida</name>
    <dbReference type="NCBI Taxonomy" id="48140"/>
    <lineage>
        <taxon>Eukaryota</taxon>
        <taxon>Fungi</taxon>
        <taxon>Dikarya</taxon>
        <taxon>Basidiomycota</taxon>
        <taxon>Agaricomycotina</taxon>
        <taxon>Agaricomycetes</taxon>
        <taxon>Polyporales</taxon>
        <taxon>Phanerochaetaceae</taxon>
        <taxon>Phanerochaete</taxon>
    </lineage>
</organism>
<protein>
    <submittedName>
        <fullName evidence="1">Uncharacterized protein</fullName>
    </submittedName>
</protein>
<dbReference type="AlphaFoldDB" id="A0A9P3GFS2"/>
<gene>
    <name evidence="1" type="ORF">PsYK624_090570</name>
</gene>
<evidence type="ECO:0000313" key="1">
    <source>
        <dbReference type="EMBL" id="GJE92899.1"/>
    </source>
</evidence>
<evidence type="ECO:0000313" key="2">
    <source>
        <dbReference type="Proteomes" id="UP000703269"/>
    </source>
</evidence>
<dbReference type="EMBL" id="BPQB01000029">
    <property type="protein sequence ID" value="GJE92899.1"/>
    <property type="molecule type" value="Genomic_DNA"/>
</dbReference>
<name>A0A9P3GFS2_9APHY</name>
<accession>A0A9P3GFS2</accession>
<reference evidence="1 2" key="1">
    <citation type="submission" date="2021-08" db="EMBL/GenBank/DDBJ databases">
        <title>Draft Genome Sequence of Phanerochaete sordida strain YK-624.</title>
        <authorList>
            <person name="Mori T."/>
            <person name="Dohra H."/>
            <person name="Suzuki T."/>
            <person name="Kawagishi H."/>
            <person name="Hirai H."/>
        </authorList>
    </citation>
    <scope>NUCLEOTIDE SEQUENCE [LARGE SCALE GENOMIC DNA]</scope>
    <source>
        <strain evidence="1 2">YK-624</strain>
    </source>
</reference>
<keyword evidence="2" id="KW-1185">Reference proteome</keyword>
<comment type="caution">
    <text evidence="1">The sequence shown here is derived from an EMBL/GenBank/DDBJ whole genome shotgun (WGS) entry which is preliminary data.</text>
</comment>
<dbReference type="Proteomes" id="UP000703269">
    <property type="component" value="Unassembled WGS sequence"/>
</dbReference>